<dbReference type="Proteomes" id="UP000509510">
    <property type="component" value="Chromosome V"/>
</dbReference>
<gene>
    <name evidence="2" type="ORF">TRUGW13939_10155</name>
</gene>
<reference evidence="3" key="1">
    <citation type="submission" date="2020-06" db="EMBL/GenBank/DDBJ databases">
        <title>A chromosome-scale genome assembly of Talaromyces rugulosus W13939.</title>
        <authorList>
            <person name="Wang B."/>
            <person name="Guo L."/>
            <person name="Ye K."/>
            <person name="Wang L."/>
        </authorList>
    </citation>
    <scope>NUCLEOTIDE SEQUENCE [LARGE SCALE GENOMIC DNA]</scope>
    <source>
        <strain evidence="3">W13939</strain>
    </source>
</reference>
<evidence type="ECO:0000313" key="2">
    <source>
        <dbReference type="EMBL" id="QKX62987.1"/>
    </source>
</evidence>
<evidence type="ECO:0000313" key="3">
    <source>
        <dbReference type="Proteomes" id="UP000509510"/>
    </source>
</evidence>
<feature type="region of interest" description="Disordered" evidence="1">
    <location>
        <begin position="117"/>
        <end position="140"/>
    </location>
</feature>
<dbReference type="KEGG" id="trg:TRUGW13939_10155"/>
<dbReference type="AlphaFoldDB" id="A0A7H8RA32"/>
<proteinExistence type="predicted"/>
<keyword evidence="3" id="KW-1185">Reference proteome</keyword>
<dbReference type="RefSeq" id="XP_035349161.1">
    <property type="nucleotide sequence ID" value="XM_035493268.1"/>
</dbReference>
<protein>
    <submittedName>
        <fullName evidence="2">Uncharacterized protein</fullName>
    </submittedName>
</protein>
<sequence length="205" mass="22790">MDSEPKADPTRCKDVPILQHLNAPTSLSQAILGRRTWDAYAITEAGILLGSDKNARDDYISNWRKMASALVRAQFAELQKIEQRLYKNKSFETSKHDPEESDQEIDTIIVHENVTVSGSDLSDGDIESGHEQDGDEEDEIVTEDNYGNDEVGDNENSGLDPLGHIGHVEDNLNGNTELGMEPFADYTHGSELILMDELDSLIVEM</sequence>
<evidence type="ECO:0000256" key="1">
    <source>
        <dbReference type="SAM" id="MobiDB-lite"/>
    </source>
</evidence>
<name>A0A7H8RA32_TALRU</name>
<dbReference type="GeneID" id="55997636"/>
<dbReference type="EMBL" id="CP055902">
    <property type="protein sequence ID" value="QKX62987.1"/>
    <property type="molecule type" value="Genomic_DNA"/>
</dbReference>
<accession>A0A7H8RA32</accession>
<organism evidence="2 3">
    <name type="scientific">Talaromyces rugulosus</name>
    <name type="common">Penicillium rugulosum</name>
    <dbReference type="NCBI Taxonomy" id="121627"/>
    <lineage>
        <taxon>Eukaryota</taxon>
        <taxon>Fungi</taxon>
        <taxon>Dikarya</taxon>
        <taxon>Ascomycota</taxon>
        <taxon>Pezizomycotina</taxon>
        <taxon>Eurotiomycetes</taxon>
        <taxon>Eurotiomycetidae</taxon>
        <taxon>Eurotiales</taxon>
        <taxon>Trichocomaceae</taxon>
        <taxon>Talaromyces</taxon>
        <taxon>Talaromyces sect. Islandici</taxon>
    </lineage>
</organism>